<gene>
    <name evidence="2" type="ORF">FHL15_004601</name>
</gene>
<feature type="compositionally biased region" description="Gly residues" evidence="1">
    <location>
        <begin position="50"/>
        <end position="66"/>
    </location>
</feature>
<evidence type="ECO:0000313" key="2">
    <source>
        <dbReference type="EMBL" id="TRX94446.1"/>
    </source>
</evidence>
<comment type="caution">
    <text evidence="2">The sequence shown here is derived from an EMBL/GenBank/DDBJ whole genome shotgun (WGS) entry which is preliminary data.</text>
</comment>
<name>A0A553I2M3_9PEZI</name>
<dbReference type="Proteomes" id="UP000319160">
    <property type="component" value="Unassembled WGS sequence"/>
</dbReference>
<feature type="region of interest" description="Disordered" evidence="1">
    <location>
        <begin position="26"/>
        <end position="123"/>
    </location>
</feature>
<protein>
    <submittedName>
        <fullName evidence="2">Uncharacterized protein</fullName>
    </submittedName>
</protein>
<evidence type="ECO:0000313" key="3">
    <source>
        <dbReference type="Proteomes" id="UP000319160"/>
    </source>
</evidence>
<reference evidence="3" key="1">
    <citation type="submission" date="2019-06" db="EMBL/GenBank/DDBJ databases">
        <title>Draft genome sequence of the griseofulvin-producing fungus Xylaria cubensis strain G536.</title>
        <authorList>
            <person name="Mead M.E."/>
            <person name="Raja H.A."/>
            <person name="Steenwyk J.L."/>
            <person name="Knowles S.L."/>
            <person name="Oberlies N.H."/>
            <person name="Rokas A."/>
        </authorList>
    </citation>
    <scope>NUCLEOTIDE SEQUENCE [LARGE SCALE GENOMIC DNA]</scope>
    <source>
        <strain evidence="3">G536</strain>
    </source>
</reference>
<accession>A0A553I2M3</accession>
<organism evidence="2 3">
    <name type="scientific">Xylaria flabelliformis</name>
    <dbReference type="NCBI Taxonomy" id="2512241"/>
    <lineage>
        <taxon>Eukaryota</taxon>
        <taxon>Fungi</taxon>
        <taxon>Dikarya</taxon>
        <taxon>Ascomycota</taxon>
        <taxon>Pezizomycotina</taxon>
        <taxon>Sordariomycetes</taxon>
        <taxon>Xylariomycetidae</taxon>
        <taxon>Xylariales</taxon>
        <taxon>Xylariaceae</taxon>
        <taxon>Xylaria</taxon>
    </lineage>
</organism>
<dbReference type="AlphaFoldDB" id="A0A553I2M3"/>
<proteinExistence type="predicted"/>
<dbReference type="EMBL" id="VFLP01000022">
    <property type="protein sequence ID" value="TRX94446.1"/>
    <property type="molecule type" value="Genomic_DNA"/>
</dbReference>
<sequence>MKLPIGVTKSRGLWKAEIGRLVKKSANKATEVDEGETRDIFGEKSASVHNGGGKGGRIGDGMGTGEGEGEVENEREVRNISGPDTTSMTTVVRRSVEVTRSGKKTIRPQRAGGPSRGAADASVPCTKAVEVSTYLFLPNTTGTNLPRLASRDDHD</sequence>
<evidence type="ECO:0000256" key="1">
    <source>
        <dbReference type="SAM" id="MobiDB-lite"/>
    </source>
</evidence>
<keyword evidence="3" id="KW-1185">Reference proteome</keyword>